<comment type="caution">
    <text evidence="1">The sequence shown here is derived from an EMBL/GenBank/DDBJ whole genome shotgun (WGS) entry which is preliminary data.</text>
</comment>
<dbReference type="AlphaFoldDB" id="A0A0F8Y4N8"/>
<organism evidence="1">
    <name type="scientific">marine sediment metagenome</name>
    <dbReference type="NCBI Taxonomy" id="412755"/>
    <lineage>
        <taxon>unclassified sequences</taxon>
        <taxon>metagenomes</taxon>
        <taxon>ecological metagenomes</taxon>
    </lineage>
</organism>
<feature type="non-terminal residue" evidence="1">
    <location>
        <position position="182"/>
    </location>
</feature>
<evidence type="ECO:0000313" key="1">
    <source>
        <dbReference type="EMBL" id="KKK49124.1"/>
    </source>
</evidence>
<dbReference type="EMBL" id="LAZR01068713">
    <property type="protein sequence ID" value="KKK49124.1"/>
    <property type="molecule type" value="Genomic_DNA"/>
</dbReference>
<sequence>MDEKIILALFYANEDNLVFDSIKFSEDFSREKRDELKMLSFKFLGPVFLTAASGIGNNWKIEFIESSLFLFRGRASEAHVIQSFFTLNSSMETQDGDTHLFVLISTAFTEDVKLIYDELLEYIHPSIIQGKIVNENLLGNRFNFDRFIINELERGVNLIEYSLGSSRKMYWEEKKSYYCVGL</sequence>
<protein>
    <submittedName>
        <fullName evidence="1">Uncharacterized protein</fullName>
    </submittedName>
</protein>
<proteinExistence type="predicted"/>
<name>A0A0F8Y4N8_9ZZZZ</name>
<reference evidence="1" key="1">
    <citation type="journal article" date="2015" name="Nature">
        <title>Complex archaea that bridge the gap between prokaryotes and eukaryotes.</title>
        <authorList>
            <person name="Spang A."/>
            <person name="Saw J.H."/>
            <person name="Jorgensen S.L."/>
            <person name="Zaremba-Niedzwiedzka K."/>
            <person name="Martijn J."/>
            <person name="Lind A.E."/>
            <person name="van Eijk R."/>
            <person name="Schleper C."/>
            <person name="Guy L."/>
            <person name="Ettema T.J."/>
        </authorList>
    </citation>
    <scope>NUCLEOTIDE SEQUENCE</scope>
</reference>
<gene>
    <name evidence="1" type="ORF">LCGC14_3138230</name>
</gene>
<accession>A0A0F8Y4N8</accession>